<keyword evidence="2" id="KW-0812">Transmembrane</keyword>
<gene>
    <name evidence="3" type="ORF">BDA99DRAFT_523533</name>
</gene>
<evidence type="ECO:0000313" key="4">
    <source>
        <dbReference type="Proteomes" id="UP001209540"/>
    </source>
</evidence>
<feature type="transmembrane region" description="Helical" evidence="2">
    <location>
        <begin position="73"/>
        <end position="95"/>
    </location>
</feature>
<keyword evidence="2" id="KW-0472">Membrane</keyword>
<feature type="compositionally biased region" description="Basic and acidic residues" evidence="1">
    <location>
        <begin position="28"/>
        <end position="46"/>
    </location>
</feature>
<feature type="region of interest" description="Disordered" evidence="1">
    <location>
        <begin position="232"/>
        <end position="257"/>
    </location>
</feature>
<name>A0AAD5JR47_9FUNG</name>
<protein>
    <submittedName>
        <fullName evidence="3">Uncharacterized protein</fullName>
    </submittedName>
</protein>
<evidence type="ECO:0000256" key="1">
    <source>
        <dbReference type="SAM" id="MobiDB-lite"/>
    </source>
</evidence>
<evidence type="ECO:0000256" key="2">
    <source>
        <dbReference type="SAM" id="Phobius"/>
    </source>
</evidence>
<dbReference type="Proteomes" id="UP001209540">
    <property type="component" value="Unassembled WGS sequence"/>
</dbReference>
<keyword evidence="4" id="KW-1185">Reference proteome</keyword>
<reference evidence="3" key="2">
    <citation type="submission" date="2023-02" db="EMBL/GenBank/DDBJ databases">
        <authorList>
            <consortium name="DOE Joint Genome Institute"/>
            <person name="Mondo S.J."/>
            <person name="Chang Y."/>
            <person name="Wang Y."/>
            <person name="Ahrendt S."/>
            <person name="Andreopoulos W."/>
            <person name="Barry K."/>
            <person name="Beard J."/>
            <person name="Benny G.L."/>
            <person name="Blankenship S."/>
            <person name="Bonito G."/>
            <person name="Cuomo C."/>
            <person name="Desiro A."/>
            <person name="Gervers K.A."/>
            <person name="Hundley H."/>
            <person name="Kuo A."/>
            <person name="LaButti K."/>
            <person name="Lang B.F."/>
            <person name="Lipzen A."/>
            <person name="O'Donnell K."/>
            <person name="Pangilinan J."/>
            <person name="Reynolds N."/>
            <person name="Sandor L."/>
            <person name="Smith M.W."/>
            <person name="Tsang A."/>
            <person name="Grigoriev I.V."/>
            <person name="Stajich J.E."/>
            <person name="Spatafora J.W."/>
        </authorList>
    </citation>
    <scope>NUCLEOTIDE SEQUENCE</scope>
    <source>
        <strain evidence="3">RSA 2281</strain>
    </source>
</reference>
<dbReference type="EMBL" id="JAIXMP010000034">
    <property type="protein sequence ID" value="KAI9249746.1"/>
    <property type="molecule type" value="Genomic_DNA"/>
</dbReference>
<dbReference type="AlphaFoldDB" id="A0AAD5JR47"/>
<feature type="region of interest" description="Disordered" evidence="1">
    <location>
        <begin position="1"/>
        <end position="46"/>
    </location>
</feature>
<organism evidence="3 4">
    <name type="scientific">Phascolomyces articulosus</name>
    <dbReference type="NCBI Taxonomy" id="60185"/>
    <lineage>
        <taxon>Eukaryota</taxon>
        <taxon>Fungi</taxon>
        <taxon>Fungi incertae sedis</taxon>
        <taxon>Mucoromycota</taxon>
        <taxon>Mucoromycotina</taxon>
        <taxon>Mucoromycetes</taxon>
        <taxon>Mucorales</taxon>
        <taxon>Lichtheimiaceae</taxon>
        <taxon>Phascolomyces</taxon>
    </lineage>
</organism>
<proteinExistence type="predicted"/>
<reference evidence="3" key="1">
    <citation type="journal article" date="2022" name="IScience">
        <title>Evolution of zygomycete secretomes and the origins of terrestrial fungal ecologies.</title>
        <authorList>
            <person name="Chang Y."/>
            <person name="Wang Y."/>
            <person name="Mondo S."/>
            <person name="Ahrendt S."/>
            <person name="Andreopoulos W."/>
            <person name="Barry K."/>
            <person name="Beard J."/>
            <person name="Benny G.L."/>
            <person name="Blankenship S."/>
            <person name="Bonito G."/>
            <person name="Cuomo C."/>
            <person name="Desiro A."/>
            <person name="Gervers K.A."/>
            <person name="Hundley H."/>
            <person name="Kuo A."/>
            <person name="LaButti K."/>
            <person name="Lang B.F."/>
            <person name="Lipzen A."/>
            <person name="O'Donnell K."/>
            <person name="Pangilinan J."/>
            <person name="Reynolds N."/>
            <person name="Sandor L."/>
            <person name="Smith M.E."/>
            <person name="Tsang A."/>
            <person name="Grigoriev I.V."/>
            <person name="Stajich J.E."/>
            <person name="Spatafora J.W."/>
        </authorList>
    </citation>
    <scope>NUCLEOTIDE SEQUENCE</scope>
    <source>
        <strain evidence="3">RSA 2281</strain>
    </source>
</reference>
<evidence type="ECO:0000313" key="3">
    <source>
        <dbReference type="EMBL" id="KAI9249746.1"/>
    </source>
</evidence>
<accession>A0AAD5JR47</accession>
<keyword evidence="2" id="KW-1133">Transmembrane helix</keyword>
<comment type="caution">
    <text evidence="3">The sequence shown here is derived from an EMBL/GenBank/DDBJ whole genome shotgun (WGS) entry which is preliminary data.</text>
</comment>
<sequence>MTEKKGDYITAPLPETKEKHGAPQSNSSEKKNKSLNETDSSKRHNNNDILERSISINDHSSHPDRLRALIKRILIWFAWLMVGFFCLHKLFSMVFPIPMYSQECKTALDYPSDKFPADIEQFSLDSSVHHLVTRFGKDILGDCNSGKESSQVKDATQFAFPHYNNRPIFPSIKSCEAPISTAPLTVDTTEKDRICNIAPPIPTTTEVAINNKYHSGPTSSVSHPLPTCESSAIYPSQMPANAPSETKPVPIEQSSPTDLFNISESSHICGWLTDKKRPIPTTTIRQFYPHLLKDGSRSFNASASELTALSIEALDGVEVITEIKTEAQVQQVKDNGMFRIYLRPDRDHHDSDIDMAFQHKVDFTMFRVDGFAQIIIRRTEPAFNKKLNDIKCRLRIVVPNAHQEEIFRIINEVEQTVTTIINQGFPKLRTLSILAKKGQVTGNNLAFRSMRVSIGKGNIELMNLRVNRLTAAMLDGNINLQGIKVSESLASGVIRGSSVVLAKIHPEKIDNGYPYNYSIINMCAGGHTYTDVMALEENRDQLAADFYIYREGGTLQNFNSVPTIFPPSTNSRYFDPNMAHVNEDSTDIFKTGYLLRKNSGSRIYVYSGGVTSFWNRIKKSRFLFGYYAEFK</sequence>